<protein>
    <submittedName>
        <fullName evidence="3">Uncharacterized protein</fullName>
    </submittedName>
</protein>
<proteinExistence type="predicted"/>
<evidence type="ECO:0000313" key="2">
    <source>
        <dbReference type="Proteomes" id="UP000492821"/>
    </source>
</evidence>
<keyword evidence="2" id="KW-1185">Reference proteome</keyword>
<accession>A0A7E4ZQW5</accession>
<dbReference type="Proteomes" id="UP000492821">
    <property type="component" value="Unassembled WGS sequence"/>
</dbReference>
<evidence type="ECO:0000313" key="3">
    <source>
        <dbReference type="WBParaSite" id="Pan_g12056.t1"/>
    </source>
</evidence>
<dbReference type="WBParaSite" id="Pan_g12056.t1">
    <property type="protein sequence ID" value="Pan_g12056.t1"/>
    <property type="gene ID" value="Pan_g12056"/>
</dbReference>
<reference evidence="3" key="2">
    <citation type="submission" date="2020-10" db="UniProtKB">
        <authorList>
            <consortium name="WormBaseParasite"/>
        </authorList>
    </citation>
    <scope>IDENTIFICATION</scope>
</reference>
<feature type="region of interest" description="Disordered" evidence="1">
    <location>
        <begin position="1"/>
        <end position="48"/>
    </location>
</feature>
<feature type="compositionally biased region" description="Basic and acidic residues" evidence="1">
    <location>
        <begin position="1"/>
        <end position="14"/>
    </location>
</feature>
<dbReference type="AlphaFoldDB" id="A0A7E4ZQW5"/>
<evidence type="ECO:0000256" key="1">
    <source>
        <dbReference type="SAM" id="MobiDB-lite"/>
    </source>
</evidence>
<name>A0A7E4ZQW5_PANRE</name>
<organism evidence="2 3">
    <name type="scientific">Panagrellus redivivus</name>
    <name type="common">Microworm</name>
    <dbReference type="NCBI Taxonomy" id="6233"/>
    <lineage>
        <taxon>Eukaryota</taxon>
        <taxon>Metazoa</taxon>
        <taxon>Ecdysozoa</taxon>
        <taxon>Nematoda</taxon>
        <taxon>Chromadorea</taxon>
        <taxon>Rhabditida</taxon>
        <taxon>Tylenchina</taxon>
        <taxon>Panagrolaimomorpha</taxon>
        <taxon>Panagrolaimoidea</taxon>
        <taxon>Panagrolaimidae</taxon>
        <taxon>Panagrellus</taxon>
    </lineage>
</organism>
<reference evidence="2" key="1">
    <citation type="journal article" date="2013" name="Genetics">
        <title>The draft genome and transcriptome of Panagrellus redivivus are shaped by the harsh demands of a free-living lifestyle.</title>
        <authorList>
            <person name="Srinivasan J."/>
            <person name="Dillman A.R."/>
            <person name="Macchietto M.G."/>
            <person name="Heikkinen L."/>
            <person name="Lakso M."/>
            <person name="Fracchia K.M."/>
            <person name="Antoshechkin I."/>
            <person name="Mortazavi A."/>
            <person name="Wong G."/>
            <person name="Sternberg P.W."/>
        </authorList>
    </citation>
    <scope>NUCLEOTIDE SEQUENCE [LARGE SCALE GENOMIC DNA]</scope>
    <source>
        <strain evidence="2">MT8872</strain>
    </source>
</reference>
<sequence>MLTNEGIRRVRGGREAGQISDGQMGQDSEFGASRKLVEGEAGFGGRRGGLGLAAKGLSEGFETFEHGRHF</sequence>